<dbReference type="InterPro" id="IPR000847">
    <property type="entry name" value="LysR_HTH_N"/>
</dbReference>
<sequence length="298" mass="34545">MSKNHKKLERLLLFYEVAQHLSFSKAAEQLAISRSYLSQQIRSLEQDLQTQLLIRTTRKVRLTTEGHKVFAQAQTMHHGLLDLERELEHSGDKVAGILRLTAPSAFADSFLVDVCYQFSQRYPEVSFEIDVGHHLEDLHERNFDLAIRVTTQPPENMVARKLMPYCHWVVASPDYLATHGVPTQPSELANLQCLAFPSWRNWQFVKAGKTEQFEAKGQFAVNDNNILIKAALSHKGVIRVPEHLLWQLVSEGRLQRVLSDYQVEQRQVWMLYPPKIEHSSRLQHFVTFLQHYLSQVRP</sequence>
<evidence type="ECO:0000256" key="4">
    <source>
        <dbReference type="ARBA" id="ARBA00023163"/>
    </source>
</evidence>
<dbReference type="SUPFAM" id="SSF53850">
    <property type="entry name" value="Periplasmic binding protein-like II"/>
    <property type="match status" value="1"/>
</dbReference>
<dbReference type="Proteomes" id="UP001310248">
    <property type="component" value="Unassembled WGS sequence"/>
</dbReference>
<keyword evidence="7" id="KW-1185">Reference proteome</keyword>
<dbReference type="Pfam" id="PF00126">
    <property type="entry name" value="HTH_1"/>
    <property type="match status" value="1"/>
</dbReference>
<protein>
    <submittedName>
        <fullName evidence="6">LysR family transcriptional regulator</fullName>
    </submittedName>
</protein>
<dbReference type="InterPro" id="IPR036390">
    <property type="entry name" value="WH_DNA-bd_sf"/>
</dbReference>
<evidence type="ECO:0000256" key="2">
    <source>
        <dbReference type="ARBA" id="ARBA00023015"/>
    </source>
</evidence>
<dbReference type="RefSeq" id="WP_329775135.1">
    <property type="nucleotide sequence ID" value="NZ_JAYDYW010000006.1"/>
</dbReference>
<dbReference type="EMBL" id="JAYDYW010000006">
    <property type="protein sequence ID" value="MEE1673908.1"/>
    <property type="molecule type" value="Genomic_DNA"/>
</dbReference>
<dbReference type="Gene3D" id="3.40.190.290">
    <property type="match status" value="1"/>
</dbReference>
<reference evidence="7" key="1">
    <citation type="submission" date="2023-07" db="EMBL/GenBank/DDBJ databases">
        <title>Draft genome sequence of Agarivorans aestuarii strain ZMCS4, a CAZymes producing bacteria isolated from the marine brown algae Clodostephus spongiosus.</title>
        <authorList>
            <person name="Lorente B."/>
            <person name="Cabral C."/>
            <person name="Frias J."/>
            <person name="Faria J."/>
            <person name="Toubarro D."/>
        </authorList>
    </citation>
    <scope>NUCLEOTIDE SEQUENCE [LARGE SCALE GENOMIC DNA]</scope>
    <source>
        <strain evidence="7">ZMCS4</strain>
    </source>
</reference>
<name>A0ABU7G3E2_9ALTE</name>
<dbReference type="InterPro" id="IPR005119">
    <property type="entry name" value="LysR_subst-bd"/>
</dbReference>
<dbReference type="PANTHER" id="PTHR30537:SF5">
    <property type="entry name" value="HTH-TYPE TRANSCRIPTIONAL ACTIVATOR TTDR-RELATED"/>
    <property type="match status" value="1"/>
</dbReference>
<comment type="caution">
    <text evidence="6">The sequence shown here is derived from an EMBL/GenBank/DDBJ whole genome shotgun (WGS) entry which is preliminary data.</text>
</comment>
<accession>A0ABU7G3E2</accession>
<evidence type="ECO:0000313" key="7">
    <source>
        <dbReference type="Proteomes" id="UP001310248"/>
    </source>
</evidence>
<dbReference type="InterPro" id="IPR058163">
    <property type="entry name" value="LysR-type_TF_proteobact-type"/>
</dbReference>
<dbReference type="CDD" id="cd08422">
    <property type="entry name" value="PBP2_CrgA_like"/>
    <property type="match status" value="1"/>
</dbReference>
<evidence type="ECO:0000256" key="3">
    <source>
        <dbReference type="ARBA" id="ARBA00023125"/>
    </source>
</evidence>
<keyword evidence="2" id="KW-0805">Transcription regulation</keyword>
<dbReference type="PANTHER" id="PTHR30537">
    <property type="entry name" value="HTH-TYPE TRANSCRIPTIONAL REGULATOR"/>
    <property type="match status" value="1"/>
</dbReference>
<dbReference type="Pfam" id="PF03466">
    <property type="entry name" value="LysR_substrate"/>
    <property type="match status" value="1"/>
</dbReference>
<gene>
    <name evidence="6" type="ORF">SNR37_003335</name>
</gene>
<dbReference type="InterPro" id="IPR036388">
    <property type="entry name" value="WH-like_DNA-bd_sf"/>
</dbReference>
<feature type="domain" description="HTH lysR-type" evidence="5">
    <location>
        <begin position="7"/>
        <end position="63"/>
    </location>
</feature>
<reference evidence="6 7" key="2">
    <citation type="submission" date="2023-12" db="EMBL/GenBank/DDBJ databases">
        <authorList>
            <consortium name="Cladostephus spongiosus"/>
            <person name="Lorente B."/>
            <person name="Cabral C."/>
            <person name="Frias J."/>
            <person name="Faria J."/>
            <person name="Toubarro D."/>
        </authorList>
    </citation>
    <scope>NUCLEOTIDE SEQUENCE [LARGE SCALE GENOMIC DNA]</scope>
    <source>
        <strain evidence="6 7">ZMCS4</strain>
    </source>
</reference>
<evidence type="ECO:0000256" key="1">
    <source>
        <dbReference type="ARBA" id="ARBA00009437"/>
    </source>
</evidence>
<dbReference type="PROSITE" id="PS50931">
    <property type="entry name" value="HTH_LYSR"/>
    <property type="match status" value="1"/>
</dbReference>
<evidence type="ECO:0000259" key="5">
    <source>
        <dbReference type="PROSITE" id="PS50931"/>
    </source>
</evidence>
<keyword evidence="3" id="KW-0238">DNA-binding</keyword>
<keyword evidence="4" id="KW-0804">Transcription</keyword>
<dbReference type="Gene3D" id="1.10.10.10">
    <property type="entry name" value="Winged helix-like DNA-binding domain superfamily/Winged helix DNA-binding domain"/>
    <property type="match status" value="1"/>
</dbReference>
<organism evidence="6 7">
    <name type="scientific">Agarivorans aestuarii</name>
    <dbReference type="NCBI Taxonomy" id="1563703"/>
    <lineage>
        <taxon>Bacteria</taxon>
        <taxon>Pseudomonadati</taxon>
        <taxon>Pseudomonadota</taxon>
        <taxon>Gammaproteobacteria</taxon>
        <taxon>Alteromonadales</taxon>
        <taxon>Alteromonadaceae</taxon>
        <taxon>Agarivorans</taxon>
    </lineage>
</organism>
<proteinExistence type="inferred from homology"/>
<dbReference type="SUPFAM" id="SSF46785">
    <property type="entry name" value="Winged helix' DNA-binding domain"/>
    <property type="match status" value="1"/>
</dbReference>
<comment type="similarity">
    <text evidence="1">Belongs to the LysR transcriptional regulatory family.</text>
</comment>
<evidence type="ECO:0000313" key="6">
    <source>
        <dbReference type="EMBL" id="MEE1673908.1"/>
    </source>
</evidence>
<dbReference type="PRINTS" id="PR00039">
    <property type="entry name" value="HTHLYSR"/>
</dbReference>